<keyword evidence="7 12" id="KW-0863">Zinc-finger</keyword>
<dbReference type="Pfam" id="PF01807">
    <property type="entry name" value="Zn_ribbon_DnaG"/>
    <property type="match status" value="1"/>
</dbReference>
<evidence type="ECO:0000256" key="11">
    <source>
        <dbReference type="ARBA" id="ARBA00023163"/>
    </source>
</evidence>
<dbReference type="FunFam" id="3.90.980.10:FF:000001">
    <property type="entry name" value="DNA primase"/>
    <property type="match status" value="1"/>
</dbReference>
<dbReference type="InterPro" id="IPR013264">
    <property type="entry name" value="DNAG_N"/>
</dbReference>
<feature type="region of interest" description="Disordered" evidence="15">
    <location>
        <begin position="429"/>
        <end position="450"/>
    </location>
</feature>
<dbReference type="GO" id="GO:0005737">
    <property type="term" value="C:cytoplasm"/>
    <property type="evidence" value="ECO:0007669"/>
    <property type="project" value="TreeGrafter"/>
</dbReference>
<evidence type="ECO:0000256" key="5">
    <source>
        <dbReference type="ARBA" id="ARBA00022705"/>
    </source>
</evidence>
<comment type="caution">
    <text evidence="17">The sequence shown here is derived from an EMBL/GenBank/DDBJ whole genome shotgun (WGS) entry which is preliminary data.</text>
</comment>
<dbReference type="SMART" id="SM00766">
    <property type="entry name" value="DnaG_DnaB_bind"/>
    <property type="match status" value="1"/>
</dbReference>
<dbReference type="SUPFAM" id="SSF56731">
    <property type="entry name" value="DNA primase core"/>
    <property type="match status" value="1"/>
</dbReference>
<evidence type="ECO:0000256" key="7">
    <source>
        <dbReference type="ARBA" id="ARBA00022771"/>
    </source>
</evidence>
<dbReference type="NCBIfam" id="TIGR01391">
    <property type="entry name" value="dnaG"/>
    <property type="match status" value="1"/>
</dbReference>
<dbReference type="GO" id="GO:0008270">
    <property type="term" value="F:zinc ion binding"/>
    <property type="evidence" value="ECO:0007669"/>
    <property type="project" value="UniProtKB-UniRule"/>
</dbReference>
<dbReference type="PIRSF" id="PIRSF002811">
    <property type="entry name" value="DnaG"/>
    <property type="match status" value="1"/>
</dbReference>
<dbReference type="Pfam" id="PF08275">
    <property type="entry name" value="DNAG_N"/>
    <property type="match status" value="1"/>
</dbReference>
<dbReference type="Pfam" id="PF10410">
    <property type="entry name" value="DnaB_bind"/>
    <property type="match status" value="1"/>
</dbReference>
<dbReference type="Gene3D" id="3.40.1360.10">
    <property type="match status" value="1"/>
</dbReference>
<organism evidence="17 18">
    <name type="scientific">Aliidiomarina iranensis</name>
    <dbReference type="NCBI Taxonomy" id="1434071"/>
    <lineage>
        <taxon>Bacteria</taxon>
        <taxon>Pseudomonadati</taxon>
        <taxon>Pseudomonadota</taxon>
        <taxon>Gammaproteobacteria</taxon>
        <taxon>Alteromonadales</taxon>
        <taxon>Idiomarinaceae</taxon>
        <taxon>Aliidiomarina</taxon>
    </lineage>
</organism>
<dbReference type="Pfam" id="PF08278">
    <property type="entry name" value="DnaG_DnaB_bind"/>
    <property type="match status" value="1"/>
</dbReference>
<dbReference type="SMART" id="SM00400">
    <property type="entry name" value="ZnF_CHCC"/>
    <property type="match status" value="1"/>
</dbReference>
<keyword evidence="9" id="KW-0460">Magnesium</keyword>
<evidence type="ECO:0000256" key="9">
    <source>
        <dbReference type="ARBA" id="ARBA00022842"/>
    </source>
</evidence>
<protein>
    <recommendedName>
        <fullName evidence="12 13">DNA primase</fullName>
        <ecNumber evidence="12">2.7.7.101</ecNumber>
    </recommendedName>
</protein>
<evidence type="ECO:0000256" key="4">
    <source>
        <dbReference type="ARBA" id="ARBA00022695"/>
    </source>
</evidence>
<dbReference type="PROSITE" id="PS50880">
    <property type="entry name" value="TOPRIM"/>
    <property type="match status" value="1"/>
</dbReference>
<evidence type="ECO:0000256" key="1">
    <source>
        <dbReference type="ARBA" id="ARBA00022478"/>
    </source>
</evidence>
<dbReference type="CDD" id="cd03364">
    <property type="entry name" value="TOPRIM_DnaG_primases"/>
    <property type="match status" value="1"/>
</dbReference>
<keyword evidence="6 12" id="KW-0479">Metal-binding</keyword>
<keyword evidence="1 12" id="KW-0240">DNA-directed RNA polymerase</keyword>
<dbReference type="OrthoDB" id="9803773at2"/>
<dbReference type="Gene3D" id="3.90.980.10">
    <property type="entry name" value="DNA primase, catalytic core, N-terminal domain"/>
    <property type="match status" value="1"/>
</dbReference>
<evidence type="ECO:0000256" key="8">
    <source>
        <dbReference type="ARBA" id="ARBA00022833"/>
    </source>
</evidence>
<keyword evidence="8 12" id="KW-0862">Zinc</keyword>
<keyword evidence="3 12" id="KW-0808">Transferase</keyword>
<keyword evidence="4 12" id="KW-0548">Nucleotidyltransferase</keyword>
<evidence type="ECO:0000256" key="14">
    <source>
        <dbReference type="PIRSR" id="PIRSR002811-1"/>
    </source>
</evidence>
<dbReference type="FunFam" id="3.90.580.10:FF:000001">
    <property type="entry name" value="DNA primase"/>
    <property type="match status" value="1"/>
</dbReference>
<keyword evidence="5 12" id="KW-0235">DNA replication</keyword>
<keyword evidence="10 12" id="KW-0238">DNA-binding</keyword>
<evidence type="ECO:0000256" key="2">
    <source>
        <dbReference type="ARBA" id="ARBA00022515"/>
    </source>
</evidence>
<dbReference type="Proteomes" id="UP000288395">
    <property type="component" value="Unassembled WGS sequence"/>
</dbReference>
<keyword evidence="2 12" id="KW-0639">Primosome</keyword>
<evidence type="ECO:0000256" key="13">
    <source>
        <dbReference type="PIRNR" id="PIRNR002811"/>
    </source>
</evidence>
<name>A0A432VV51_9GAMM</name>
<dbReference type="InterPro" id="IPR036977">
    <property type="entry name" value="DNA_primase_Znf_CHC2"/>
</dbReference>
<evidence type="ECO:0000256" key="6">
    <source>
        <dbReference type="ARBA" id="ARBA00022723"/>
    </source>
</evidence>
<dbReference type="GO" id="GO:0003899">
    <property type="term" value="F:DNA-directed RNA polymerase activity"/>
    <property type="evidence" value="ECO:0007669"/>
    <property type="project" value="UniProtKB-UniRule"/>
</dbReference>
<evidence type="ECO:0000256" key="10">
    <source>
        <dbReference type="ARBA" id="ARBA00023125"/>
    </source>
</evidence>
<dbReference type="GO" id="GO:0006269">
    <property type="term" value="P:DNA replication, synthesis of primer"/>
    <property type="evidence" value="ECO:0007669"/>
    <property type="project" value="UniProtKB-UniRule"/>
</dbReference>
<keyword evidence="11 12" id="KW-0804">Transcription</keyword>
<dbReference type="GO" id="GO:1990077">
    <property type="term" value="C:primosome complex"/>
    <property type="evidence" value="ECO:0007669"/>
    <property type="project" value="UniProtKB-KW"/>
</dbReference>
<dbReference type="GO" id="GO:0003677">
    <property type="term" value="F:DNA binding"/>
    <property type="evidence" value="ECO:0007669"/>
    <property type="project" value="UniProtKB-KW"/>
</dbReference>
<dbReference type="InterPro" id="IPR013173">
    <property type="entry name" value="DNA_primase_DnaG_DnaB-bd_dom"/>
</dbReference>
<dbReference type="InterPro" id="IPR006171">
    <property type="entry name" value="TOPRIM_dom"/>
</dbReference>
<evidence type="ECO:0000256" key="3">
    <source>
        <dbReference type="ARBA" id="ARBA00022679"/>
    </source>
</evidence>
<dbReference type="EC" id="2.7.7.101" evidence="12"/>
<feature type="zinc finger region" description="CHC2-type" evidence="12 14">
    <location>
        <begin position="40"/>
        <end position="64"/>
    </location>
</feature>
<dbReference type="FunFam" id="3.40.1360.10:FF:000002">
    <property type="entry name" value="DNA primase"/>
    <property type="match status" value="1"/>
</dbReference>
<comment type="catalytic activity">
    <reaction evidence="12">
        <text>ssDNA + n NTP = ssDNA/pppN(pN)n-1 hybrid + (n-1) diphosphate.</text>
        <dbReference type="EC" id="2.7.7.101"/>
    </reaction>
</comment>
<comment type="subunit">
    <text evidence="12">Monomer. Interacts with DnaB.</text>
</comment>
<dbReference type="Gene3D" id="1.20.50.20">
    <property type="entry name" value="DnaG, RNA polymerase domain, helical bundle"/>
    <property type="match status" value="1"/>
</dbReference>
<sequence length="582" mass="66706">MAGLIPKDFIQDLVARADIVSVVESRVRLKKAGRNYQACCPFHNEKTPSFSVAPDKQFYHCFGCGMHGNALDFIMEYDGLEFPDAVEELAGMLGLDVPRETRPGSKPARDKAEIEDDFALMEACAKFFARQLKESPDREKVIRYLKGRGLSGEVVRDFGIGYAPKEWDAVLRKFGENRKQQDQLLALKMITENERGKRFDFFRDRIMFPIRDRRGRVVGFGGRVIEKSEPKYLNSPETRLFHKGRELYGFFEMRKQHKDLERVIIVEGYMDVVALAQHGVTNAVAALGTAATTDHLQLLFRQSKQVVCCFDGDRAGRDAAWRALENALSLLRDGTDLRFLFLPDGEDPDTIVRAEGAEGFNQRVEQAMSFRDYFFEHLTSSVDIRTDAGKSEMIAKGRELIGRVASDFYRSMLMEELAKRLSRTVQELEKLVPSPNTSGSEKKKGAEGPKLTPVTRAIGLLVQHPELGRSIPVHNELENLNMQGIKIFMGLHRQTCEQQLSSAQVLEAWRGTRFEESLRQLARWEHQVTEENLEREFSETYMFLIDRYLEQRYEELKALPAAEMTKERLHELNELVRMMKRS</sequence>
<dbReference type="InterPro" id="IPR034151">
    <property type="entry name" value="TOPRIM_DnaG_bac"/>
</dbReference>
<evidence type="ECO:0000313" key="18">
    <source>
        <dbReference type="Proteomes" id="UP000288395"/>
    </source>
</evidence>
<evidence type="ECO:0000256" key="12">
    <source>
        <dbReference type="HAMAP-Rule" id="MF_00974"/>
    </source>
</evidence>
<gene>
    <name evidence="12" type="primary">dnaG</name>
    <name evidence="17" type="ORF">CWE08_08070</name>
</gene>
<dbReference type="RefSeq" id="WP_126767377.1">
    <property type="nucleotide sequence ID" value="NZ_PIPJ01000005.1"/>
</dbReference>
<dbReference type="InterPro" id="IPR050219">
    <property type="entry name" value="DnaG_primase"/>
</dbReference>
<dbReference type="SUPFAM" id="SSF117023">
    <property type="entry name" value="DNA primase DnaG, C-terminal domain"/>
    <property type="match status" value="1"/>
</dbReference>
<dbReference type="InterPro" id="IPR002694">
    <property type="entry name" value="Znf_CHC2"/>
</dbReference>
<keyword evidence="18" id="KW-1185">Reference proteome</keyword>
<proteinExistence type="inferred from homology"/>
<reference evidence="18" key="1">
    <citation type="journal article" date="2018" name="Front. Microbiol.">
        <title>Genome-Based Analysis Reveals the Taxonomy and Diversity of the Family Idiomarinaceae.</title>
        <authorList>
            <person name="Liu Y."/>
            <person name="Lai Q."/>
            <person name="Shao Z."/>
        </authorList>
    </citation>
    <scope>NUCLEOTIDE SEQUENCE [LARGE SCALE GENOMIC DNA]</scope>
    <source>
        <strain evidence="18">GBPy7</strain>
    </source>
</reference>
<comment type="domain">
    <text evidence="12">Contains an N-terminal zinc-binding domain, a central core domain that contains the primase activity, and a C-terminal DnaB-binding domain.</text>
</comment>
<comment type="cofactor">
    <cofactor evidence="12 13 14">
        <name>Zn(2+)</name>
        <dbReference type="ChEBI" id="CHEBI:29105"/>
    </cofactor>
    <text evidence="12 13 14">Binds 1 zinc ion per monomer.</text>
</comment>
<dbReference type="InterPro" id="IPR016136">
    <property type="entry name" value="DNA_helicase_N/primase_C"/>
</dbReference>
<dbReference type="SUPFAM" id="SSF57783">
    <property type="entry name" value="Zinc beta-ribbon"/>
    <property type="match status" value="1"/>
</dbReference>
<dbReference type="Gene3D" id="1.10.860.10">
    <property type="entry name" value="DNAb Helicase, Chain A"/>
    <property type="match status" value="1"/>
</dbReference>
<dbReference type="EMBL" id="PIPJ01000005">
    <property type="protein sequence ID" value="RUO20416.1"/>
    <property type="molecule type" value="Genomic_DNA"/>
</dbReference>
<dbReference type="PANTHER" id="PTHR30313">
    <property type="entry name" value="DNA PRIMASE"/>
    <property type="match status" value="1"/>
</dbReference>
<evidence type="ECO:0000259" key="16">
    <source>
        <dbReference type="PROSITE" id="PS50880"/>
    </source>
</evidence>
<accession>A0A432VV51</accession>
<evidence type="ECO:0000256" key="15">
    <source>
        <dbReference type="SAM" id="MobiDB-lite"/>
    </source>
</evidence>
<dbReference type="GO" id="GO:0000428">
    <property type="term" value="C:DNA-directed RNA polymerase complex"/>
    <property type="evidence" value="ECO:0007669"/>
    <property type="project" value="UniProtKB-KW"/>
</dbReference>
<dbReference type="SMART" id="SM00493">
    <property type="entry name" value="TOPRIM"/>
    <property type="match status" value="1"/>
</dbReference>
<feature type="domain" description="Toprim" evidence="16">
    <location>
        <begin position="261"/>
        <end position="343"/>
    </location>
</feature>
<dbReference type="PANTHER" id="PTHR30313:SF2">
    <property type="entry name" value="DNA PRIMASE"/>
    <property type="match status" value="1"/>
</dbReference>
<comment type="function">
    <text evidence="12 13">RNA polymerase that catalyzes the synthesis of short RNA molecules used as primers for DNA polymerase during DNA replication.</text>
</comment>
<dbReference type="HAMAP" id="MF_00974">
    <property type="entry name" value="DNA_primase_DnaG"/>
    <property type="match status" value="1"/>
</dbReference>
<comment type="similarity">
    <text evidence="12 13">Belongs to the DnaG primase family.</text>
</comment>
<dbReference type="InterPro" id="IPR006295">
    <property type="entry name" value="DNA_primase_DnaG"/>
</dbReference>
<dbReference type="InterPro" id="IPR030846">
    <property type="entry name" value="DnaG_bac"/>
</dbReference>
<dbReference type="AlphaFoldDB" id="A0A432VV51"/>
<dbReference type="InterPro" id="IPR019475">
    <property type="entry name" value="DNA_primase_DnaB-bd"/>
</dbReference>
<dbReference type="Gene3D" id="3.90.580.10">
    <property type="entry name" value="Zinc finger, CHC2-type domain"/>
    <property type="match status" value="1"/>
</dbReference>
<evidence type="ECO:0000313" key="17">
    <source>
        <dbReference type="EMBL" id="RUO20416.1"/>
    </source>
</evidence>
<dbReference type="Pfam" id="PF13155">
    <property type="entry name" value="Toprim_2"/>
    <property type="match status" value="1"/>
</dbReference>
<dbReference type="InterPro" id="IPR037068">
    <property type="entry name" value="DNA_primase_core_N_sf"/>
</dbReference>